<evidence type="ECO:0000313" key="7">
    <source>
        <dbReference type="Proteomes" id="UP000030765"/>
    </source>
</evidence>
<dbReference type="AlphaFoldDB" id="A0A084VW30"/>
<name>A0A084VW30_ANOSI</name>
<dbReference type="InterPro" id="IPR001611">
    <property type="entry name" value="Leu-rich_rpt"/>
</dbReference>
<evidence type="ECO:0000256" key="2">
    <source>
        <dbReference type="ARBA" id="ARBA00022729"/>
    </source>
</evidence>
<keyword evidence="4" id="KW-1133">Transmembrane helix</keyword>
<dbReference type="OrthoDB" id="676979at2759"/>
<reference evidence="5 7" key="1">
    <citation type="journal article" date="2014" name="BMC Genomics">
        <title>Genome sequence of Anopheles sinensis provides insight into genetics basis of mosquito competence for malaria parasites.</title>
        <authorList>
            <person name="Zhou D."/>
            <person name="Zhang D."/>
            <person name="Ding G."/>
            <person name="Shi L."/>
            <person name="Hou Q."/>
            <person name="Ye Y."/>
            <person name="Xu Y."/>
            <person name="Zhou H."/>
            <person name="Xiong C."/>
            <person name="Li S."/>
            <person name="Yu J."/>
            <person name="Hong S."/>
            <person name="Yu X."/>
            <person name="Zou P."/>
            <person name="Chen C."/>
            <person name="Chang X."/>
            <person name="Wang W."/>
            <person name="Lv Y."/>
            <person name="Sun Y."/>
            <person name="Ma L."/>
            <person name="Shen B."/>
            <person name="Zhu C."/>
        </authorList>
    </citation>
    <scope>NUCLEOTIDE SEQUENCE [LARGE SCALE GENOMIC DNA]</scope>
</reference>
<feature type="transmembrane region" description="Helical" evidence="4">
    <location>
        <begin position="641"/>
        <end position="663"/>
    </location>
</feature>
<keyword evidence="1" id="KW-0433">Leucine-rich repeat</keyword>
<dbReference type="PANTHER" id="PTHR24373">
    <property type="entry name" value="SLIT RELATED LEUCINE-RICH REPEAT NEURONAL PROTEIN"/>
    <property type="match status" value="1"/>
</dbReference>
<dbReference type="InterPro" id="IPR003591">
    <property type="entry name" value="Leu-rich_rpt_typical-subtyp"/>
</dbReference>
<keyword evidence="4" id="KW-0472">Membrane</keyword>
<evidence type="ECO:0000313" key="6">
    <source>
        <dbReference type="EnsemblMetazoa" id="ASIC009841-PA"/>
    </source>
</evidence>
<dbReference type="Gene3D" id="3.80.10.10">
    <property type="entry name" value="Ribonuclease Inhibitor"/>
    <property type="match status" value="2"/>
</dbReference>
<dbReference type="Pfam" id="PF13855">
    <property type="entry name" value="LRR_8"/>
    <property type="match status" value="1"/>
</dbReference>
<organism evidence="5">
    <name type="scientific">Anopheles sinensis</name>
    <name type="common">Mosquito</name>
    <dbReference type="NCBI Taxonomy" id="74873"/>
    <lineage>
        <taxon>Eukaryota</taxon>
        <taxon>Metazoa</taxon>
        <taxon>Ecdysozoa</taxon>
        <taxon>Arthropoda</taxon>
        <taxon>Hexapoda</taxon>
        <taxon>Insecta</taxon>
        <taxon>Pterygota</taxon>
        <taxon>Neoptera</taxon>
        <taxon>Endopterygota</taxon>
        <taxon>Diptera</taxon>
        <taxon>Nematocera</taxon>
        <taxon>Culicoidea</taxon>
        <taxon>Culicidae</taxon>
        <taxon>Anophelinae</taxon>
        <taxon>Anopheles</taxon>
    </lineage>
</organism>
<keyword evidence="4" id="KW-0812">Transmembrane</keyword>
<evidence type="ECO:0000256" key="1">
    <source>
        <dbReference type="ARBA" id="ARBA00022614"/>
    </source>
</evidence>
<proteinExistence type="predicted"/>
<evidence type="ECO:0000313" key="5">
    <source>
        <dbReference type="EMBL" id="KFB42174.1"/>
    </source>
</evidence>
<dbReference type="EMBL" id="KE525167">
    <property type="protein sequence ID" value="KFB42174.1"/>
    <property type="molecule type" value="Genomic_DNA"/>
</dbReference>
<dbReference type="EMBL" id="ATLV01017410">
    <property type="status" value="NOT_ANNOTATED_CDS"/>
    <property type="molecule type" value="Genomic_DNA"/>
</dbReference>
<dbReference type="InterPro" id="IPR050328">
    <property type="entry name" value="Dev_Immune_Receptor"/>
</dbReference>
<dbReference type="VEuPathDB" id="VectorBase:ASIC009841"/>
<dbReference type="STRING" id="74873.A0A084VW30"/>
<dbReference type="OMA" id="NRSHIRI"/>
<accession>A0A084VW30</accession>
<dbReference type="EnsemblMetazoa" id="ASIC009841-RA">
    <property type="protein sequence ID" value="ASIC009841-PA"/>
    <property type="gene ID" value="ASIC009841"/>
</dbReference>
<reference evidence="6" key="2">
    <citation type="submission" date="2020-05" db="UniProtKB">
        <authorList>
            <consortium name="EnsemblMetazoa"/>
        </authorList>
    </citation>
    <scope>IDENTIFICATION</scope>
</reference>
<keyword evidence="3" id="KW-0677">Repeat</keyword>
<keyword evidence="7" id="KW-1185">Reference proteome</keyword>
<dbReference type="SUPFAM" id="SSF52058">
    <property type="entry name" value="L domain-like"/>
    <property type="match status" value="2"/>
</dbReference>
<dbReference type="PANTHER" id="PTHR24373:SF370">
    <property type="entry name" value="FISH-LIPS, ISOFORM E"/>
    <property type="match status" value="1"/>
</dbReference>
<sequence length="687" mass="78460">MYRATTRAAEGSAHRCIAGSEAFVCELQSFHYDPEENIPLFHLPKHVNAIRFVKTFYGRQDEEQQLNSYDGLLHKQLNSPIAIEIARNSLERIEIPSNLEYADFKQNEIKEIYAASNQSYALRFLNLYANTDMRQLTIANISKFVNLETLYLGLCNMYTIPEGLFDNMDRLKVLDLRGNHFSQIDLSRFPPSLTELLLEDNRIVSLNFPTDRFPMLTELNVEDNFINNVDVSALLAMAPKLKLFAVGHNPIKRAQLVSILDELVRRNVAYYNTELPKDSECLADERKFRGVCIPESSFPLEAGDWVEIVLLVGLLIVVLVGGVFFAVKLWAKFGLFLLLNCVVGRAELNTHKCLAGSETFVCTLPSFHYNPEDNIPKFDLPEGVNAIQFVRPLYYTSMLDTTISMYDALLHKQLNSPKAIEIIFNRLTMIEIPPNLEYGDFMINLIQKIYVSSNQSYALRYLNLSANHRLRSISTNISRFENLETLYMRYCGIRIVPGGIFENMNRLKRLDLTGNDIKQIDLSRIPPSLTALLVKDNGFKNFQFPSGRFPLLTELNVEDNLLNNVDVSAILAMAPKLKLFAIAHNPIKRAQLVSILDELDRRNVAYYNMEVPEDSECLANERKFRGVCIPESSFPLEAGDWVEIVLLVGLLIVVLVGIVFGGVKLWKKYHPSWEVVNYFNRQPQERC</sequence>
<dbReference type="GO" id="GO:0031012">
    <property type="term" value="C:extracellular matrix"/>
    <property type="evidence" value="ECO:0007669"/>
    <property type="project" value="TreeGrafter"/>
</dbReference>
<feature type="transmembrane region" description="Helical" evidence="4">
    <location>
        <begin position="305"/>
        <end position="327"/>
    </location>
</feature>
<keyword evidence="2" id="KW-0732">Signal</keyword>
<dbReference type="Proteomes" id="UP000030765">
    <property type="component" value="Unassembled WGS sequence"/>
</dbReference>
<dbReference type="InterPro" id="IPR032675">
    <property type="entry name" value="LRR_dom_sf"/>
</dbReference>
<evidence type="ECO:0000256" key="4">
    <source>
        <dbReference type="SAM" id="Phobius"/>
    </source>
</evidence>
<gene>
    <name evidence="5" type="ORF">ZHAS_00009841</name>
</gene>
<dbReference type="GO" id="GO:0005615">
    <property type="term" value="C:extracellular space"/>
    <property type="evidence" value="ECO:0007669"/>
    <property type="project" value="TreeGrafter"/>
</dbReference>
<dbReference type="SMART" id="SM00369">
    <property type="entry name" value="LRR_TYP"/>
    <property type="match status" value="6"/>
</dbReference>
<dbReference type="VEuPathDB" id="VectorBase:ASIS000341"/>
<evidence type="ECO:0000256" key="3">
    <source>
        <dbReference type="ARBA" id="ARBA00022737"/>
    </source>
</evidence>
<protein>
    <submittedName>
        <fullName evidence="5">AGAP004017-PA-like protein</fullName>
    </submittedName>
</protein>